<dbReference type="Pfam" id="PF05272">
    <property type="entry name" value="VapE-like_dom"/>
    <property type="match status" value="1"/>
</dbReference>
<feature type="compositionally biased region" description="Basic and acidic residues" evidence="1">
    <location>
        <begin position="273"/>
        <end position="293"/>
    </location>
</feature>
<gene>
    <name evidence="4" type="ORF">GHK48_13235</name>
</gene>
<name>A0A844A8E2_RHIFR</name>
<reference evidence="4 5" key="1">
    <citation type="journal article" date="2013" name="Genome Biol.">
        <title>Comparative genomics of the core and accessory genomes of 48 Sinorhizobium strains comprising five genospecies.</title>
        <authorList>
            <person name="Sugawara M."/>
            <person name="Epstein B."/>
            <person name="Badgley B.D."/>
            <person name="Unno T."/>
            <person name="Xu L."/>
            <person name="Reese J."/>
            <person name="Gyaneshwar P."/>
            <person name="Denny R."/>
            <person name="Mudge J."/>
            <person name="Bharti A.K."/>
            <person name="Farmer A.D."/>
            <person name="May G.D."/>
            <person name="Woodward J.E."/>
            <person name="Medigue C."/>
            <person name="Vallenet D."/>
            <person name="Lajus A."/>
            <person name="Rouy Z."/>
            <person name="Martinez-Vaz B."/>
            <person name="Tiffin P."/>
            <person name="Young N.D."/>
            <person name="Sadowsky M.J."/>
        </authorList>
    </citation>
    <scope>NUCLEOTIDE SEQUENCE [LARGE SCALE GENOMIC DNA]</scope>
    <source>
        <strain evidence="4 5">USDA205</strain>
    </source>
</reference>
<evidence type="ECO:0000313" key="4">
    <source>
        <dbReference type="EMBL" id="MQX09213.1"/>
    </source>
</evidence>
<dbReference type="GO" id="GO:0016817">
    <property type="term" value="F:hydrolase activity, acting on acid anhydrides"/>
    <property type="evidence" value="ECO:0007669"/>
    <property type="project" value="InterPro"/>
</dbReference>
<accession>A0A844A8E2</accession>
<protein>
    <recommendedName>
        <fullName evidence="6">Virulence-associated E family protein</fullName>
    </recommendedName>
</protein>
<dbReference type="InterPro" id="IPR007936">
    <property type="entry name" value="VapE-like_dom"/>
</dbReference>
<dbReference type="SUPFAM" id="SSF52540">
    <property type="entry name" value="P-loop containing nucleoside triphosphate hydrolases"/>
    <property type="match status" value="1"/>
</dbReference>
<dbReference type="Pfam" id="PF08707">
    <property type="entry name" value="PriCT_2"/>
    <property type="match status" value="1"/>
</dbReference>
<dbReference type="PANTHER" id="PTHR34985:SF1">
    <property type="entry name" value="SLR0554 PROTEIN"/>
    <property type="match status" value="1"/>
</dbReference>
<dbReference type="InterPro" id="IPR027417">
    <property type="entry name" value="P-loop_NTPase"/>
</dbReference>
<dbReference type="EMBL" id="WISZ01000109">
    <property type="protein sequence ID" value="MQX09213.1"/>
    <property type="molecule type" value="Genomic_DNA"/>
</dbReference>
<evidence type="ECO:0000259" key="2">
    <source>
        <dbReference type="Pfam" id="PF05272"/>
    </source>
</evidence>
<dbReference type="PANTHER" id="PTHR34985">
    <property type="entry name" value="SLR0554 PROTEIN"/>
    <property type="match status" value="1"/>
</dbReference>
<dbReference type="InterPro" id="IPR014819">
    <property type="entry name" value="PriCT_2"/>
</dbReference>
<evidence type="ECO:0000313" key="5">
    <source>
        <dbReference type="Proteomes" id="UP000466694"/>
    </source>
</evidence>
<feature type="region of interest" description="Disordered" evidence="1">
    <location>
        <begin position="270"/>
        <end position="295"/>
    </location>
</feature>
<dbReference type="AlphaFoldDB" id="A0A844A8E2"/>
<proteinExistence type="predicted"/>
<feature type="domain" description="Virulence-associated protein E-like" evidence="2">
    <location>
        <begin position="513"/>
        <end position="720"/>
    </location>
</feature>
<organism evidence="4 5">
    <name type="scientific">Rhizobium fredii</name>
    <name type="common">Sinorhizobium fredii</name>
    <dbReference type="NCBI Taxonomy" id="380"/>
    <lineage>
        <taxon>Bacteria</taxon>
        <taxon>Pseudomonadati</taxon>
        <taxon>Pseudomonadota</taxon>
        <taxon>Alphaproteobacteria</taxon>
        <taxon>Hyphomicrobiales</taxon>
        <taxon>Rhizobiaceae</taxon>
        <taxon>Sinorhizobium/Ensifer group</taxon>
        <taxon>Sinorhizobium</taxon>
    </lineage>
</organism>
<comment type="caution">
    <text evidence="4">The sequence shown here is derived from an EMBL/GenBank/DDBJ whole genome shotgun (WGS) entry which is preliminary data.</text>
</comment>
<sequence>MTDVGSSHYPAILERLPGIPNFISNRQASSRLSDGGMHSHVSNDVEYLNRKSPPPSDKGQAFISLSTYEKKASVMFHRYNQKSSENTEKYIEISIFDNESGTRVRQKKVSLPALADMIETTVAQAKSELPLFKLASFGRDRSNKGSLRTNANMIEISGIEADYDAGKIPPNRAADILADANIAGLIYTTPSHRQPGKGNRWRALLPCSRPLDPKERERLVARLQGRFQGALAAESFTQSQAYYFGSVEDGTPVRTYLVDGDYIDRADDLDEGAIGRDGRPYQERRERQVDGREVTGATRPQHVADAALMAIPNEGSRDWWRDRAAAHKAAGGSFEVFDEWSRRHQSYSKRHTRETWESLEAEKEGGITERSLYREAEQHGWHDAEKEAEHQADILADFQAAQSTAEERATALIKRHLRNSQPYLKSANGRMLSNIANAMEMLRTEKPFVGNFRFNEIGENVLYHGRPLADRHIAEITERLQRKGLNQLSEAVAYSAIKTVASEFKFHPVRDHLNSVEHDGRRRLDNWLTRYVGAEDNDYTAAVSRYFLISMVARIMRPGCKVDHTLILEGRQGIGKSTVAEILAYQPKYFADSLPDLGSKDAAIHLRGRWVVEIAELEAMRKAEATELKAFLTRTTDKFREPYGKTEIEVPRQNVFIGSTNSDAYLKDPTGARRFWPIRCGKIDTDALRRDRDQLFAEALAAFNAGEQWWPNKETENRLFAVEQASRLESDIWEEPIAAYLDGDFDDDVRDRVTASELLEFALNKSVSHQTQSDKLRVASVLKTLGWHPSNSGDRAWRRNAIIKKVRGIR</sequence>
<evidence type="ECO:0000256" key="1">
    <source>
        <dbReference type="SAM" id="MobiDB-lite"/>
    </source>
</evidence>
<feature type="domain" description="Primase C-terminal 2" evidence="3">
    <location>
        <begin position="306"/>
        <end position="376"/>
    </location>
</feature>
<evidence type="ECO:0000259" key="3">
    <source>
        <dbReference type="Pfam" id="PF08707"/>
    </source>
</evidence>
<dbReference type="Proteomes" id="UP000466694">
    <property type="component" value="Unassembled WGS sequence"/>
</dbReference>
<evidence type="ECO:0008006" key="6">
    <source>
        <dbReference type="Google" id="ProtNLM"/>
    </source>
</evidence>